<proteinExistence type="predicted"/>
<reference evidence="7" key="1">
    <citation type="submission" date="2012-06" db="EMBL/GenBank/DDBJ databases">
        <title>The complete genome of Flexibacter litoralis DSM 6794.</title>
        <authorList>
            <person name="Lucas S."/>
            <person name="Copeland A."/>
            <person name="Lapidus A."/>
            <person name="Glavina del Rio T."/>
            <person name="Dalin E."/>
            <person name="Tice H."/>
            <person name="Bruce D."/>
            <person name="Goodwin L."/>
            <person name="Pitluck S."/>
            <person name="Peters L."/>
            <person name="Ovchinnikova G."/>
            <person name="Lu M."/>
            <person name="Kyrpides N."/>
            <person name="Mavromatis K."/>
            <person name="Ivanova N."/>
            <person name="Brettin T."/>
            <person name="Detter J.C."/>
            <person name="Han C."/>
            <person name="Larimer F."/>
            <person name="Land M."/>
            <person name="Hauser L."/>
            <person name="Markowitz V."/>
            <person name="Cheng J.-F."/>
            <person name="Hugenholtz P."/>
            <person name="Woyke T."/>
            <person name="Wu D."/>
            <person name="Spring S."/>
            <person name="Lang E."/>
            <person name="Kopitz M."/>
            <person name="Brambilla E."/>
            <person name="Klenk H.-P."/>
            <person name="Eisen J.A."/>
        </authorList>
    </citation>
    <scope>NUCLEOTIDE SEQUENCE [LARGE SCALE GENOMIC DNA]</scope>
    <source>
        <strain evidence="7">ATCC 23117 / DSM 6794 / NBRC 15988 / NCIMB 1366 / Sio-4</strain>
    </source>
</reference>
<evidence type="ECO:0000256" key="1">
    <source>
        <dbReference type="ARBA" id="ARBA00005189"/>
    </source>
</evidence>
<dbReference type="PANTHER" id="PTHR10434">
    <property type="entry name" value="1-ACYL-SN-GLYCEROL-3-PHOSPHATE ACYLTRANSFERASE"/>
    <property type="match status" value="1"/>
</dbReference>
<dbReference type="OrthoDB" id="9803035at2"/>
<name>I4AQU3_BERLS</name>
<protein>
    <submittedName>
        <fullName evidence="6">1-acyl-sn-glycerol-3-phosphate acyltransferase</fullName>
    </submittedName>
</protein>
<comment type="pathway">
    <text evidence="1">Lipid metabolism.</text>
</comment>
<keyword evidence="4" id="KW-0472">Membrane</keyword>
<dbReference type="SUPFAM" id="SSF69593">
    <property type="entry name" value="Glycerol-3-phosphate (1)-acyltransferase"/>
    <property type="match status" value="1"/>
</dbReference>
<gene>
    <name evidence="6" type="ordered locus">Fleli_4029</name>
</gene>
<evidence type="ECO:0000256" key="2">
    <source>
        <dbReference type="ARBA" id="ARBA00022679"/>
    </source>
</evidence>
<dbReference type="HOGENOM" id="CLU_027938_6_2_10"/>
<dbReference type="EMBL" id="CP003345">
    <property type="protein sequence ID" value="AFM06328.1"/>
    <property type="molecule type" value="Genomic_DNA"/>
</dbReference>
<dbReference type="CDD" id="cd07989">
    <property type="entry name" value="LPLAT_AGPAT-like"/>
    <property type="match status" value="1"/>
</dbReference>
<dbReference type="GO" id="GO:0006654">
    <property type="term" value="P:phosphatidic acid biosynthetic process"/>
    <property type="evidence" value="ECO:0007669"/>
    <property type="project" value="TreeGrafter"/>
</dbReference>
<dbReference type="eggNOG" id="COG0204">
    <property type="taxonomic scope" value="Bacteria"/>
</dbReference>
<organism evidence="6 7">
    <name type="scientific">Bernardetia litoralis (strain ATCC 23117 / DSM 6794 / NBRC 15988 / NCIMB 1366 / Fx l1 / Sio-4)</name>
    <name type="common">Flexibacter litoralis</name>
    <dbReference type="NCBI Taxonomy" id="880071"/>
    <lineage>
        <taxon>Bacteria</taxon>
        <taxon>Pseudomonadati</taxon>
        <taxon>Bacteroidota</taxon>
        <taxon>Cytophagia</taxon>
        <taxon>Cytophagales</taxon>
        <taxon>Bernardetiaceae</taxon>
        <taxon>Bernardetia</taxon>
    </lineage>
</organism>
<feature type="domain" description="Phospholipid/glycerol acyltransferase" evidence="5">
    <location>
        <begin position="69"/>
        <end position="184"/>
    </location>
</feature>
<evidence type="ECO:0000313" key="6">
    <source>
        <dbReference type="EMBL" id="AFM06328.1"/>
    </source>
</evidence>
<feature type="transmembrane region" description="Helical" evidence="4">
    <location>
        <begin position="6"/>
        <end position="25"/>
    </location>
</feature>
<evidence type="ECO:0000259" key="5">
    <source>
        <dbReference type="SMART" id="SM00563"/>
    </source>
</evidence>
<keyword evidence="4" id="KW-0812">Transmembrane</keyword>
<keyword evidence="3 6" id="KW-0012">Acyltransferase</keyword>
<keyword evidence="4" id="KW-1133">Transmembrane helix</keyword>
<keyword evidence="2 6" id="KW-0808">Transferase</keyword>
<keyword evidence="7" id="KW-1185">Reference proteome</keyword>
<dbReference type="GO" id="GO:0003841">
    <property type="term" value="F:1-acylglycerol-3-phosphate O-acyltransferase activity"/>
    <property type="evidence" value="ECO:0007669"/>
    <property type="project" value="TreeGrafter"/>
</dbReference>
<sequence length="239" mass="28167">MNLYTIWCMFWFMLVFLNLYPFLWLSTQRKEWHYWNGFLYRIWAKVLYFGIGIKMETEWDFEPNPKQNYIYVSNHTSYMDIAAMVMTVPKFSVFMGKASLSKVPLFGYIFKKIHIPVSRGKGASRIEAFEQVKEAIAEGKNVLIYPEGGIIGNNQPALNPFKDGAFRAAIQTKTTLIPVTILYNWIIFPDKQPFKFTRHNCKMIYHKPFETTNLTENDVEILKKQTFELIDSTIKKYTM</sequence>
<dbReference type="RefSeq" id="WP_014799751.1">
    <property type="nucleotide sequence ID" value="NC_018018.1"/>
</dbReference>
<dbReference type="Proteomes" id="UP000006054">
    <property type="component" value="Chromosome"/>
</dbReference>
<evidence type="ECO:0000313" key="7">
    <source>
        <dbReference type="Proteomes" id="UP000006054"/>
    </source>
</evidence>
<dbReference type="PANTHER" id="PTHR10434:SF66">
    <property type="entry name" value="PHOSPHOLIPID_GLYCEROL ACYLTRANSFERASE DOMAIN-CONTAINING PROTEIN"/>
    <property type="match status" value="1"/>
</dbReference>
<evidence type="ECO:0000256" key="4">
    <source>
        <dbReference type="SAM" id="Phobius"/>
    </source>
</evidence>
<dbReference type="KEGG" id="fli:Fleli_4029"/>
<dbReference type="STRING" id="880071.Fleli_4029"/>
<dbReference type="AlphaFoldDB" id="I4AQU3"/>
<dbReference type="SMART" id="SM00563">
    <property type="entry name" value="PlsC"/>
    <property type="match status" value="1"/>
</dbReference>
<dbReference type="InterPro" id="IPR002123">
    <property type="entry name" value="Plipid/glycerol_acylTrfase"/>
</dbReference>
<evidence type="ECO:0000256" key="3">
    <source>
        <dbReference type="ARBA" id="ARBA00023315"/>
    </source>
</evidence>
<dbReference type="Pfam" id="PF01553">
    <property type="entry name" value="Acyltransferase"/>
    <property type="match status" value="1"/>
</dbReference>
<accession>I4AQU3</accession>